<dbReference type="Proteomes" id="UP000286045">
    <property type="component" value="Unassembled WGS sequence"/>
</dbReference>
<feature type="compositionally biased region" description="Polar residues" evidence="1">
    <location>
        <begin position="131"/>
        <end position="143"/>
    </location>
</feature>
<protein>
    <submittedName>
        <fullName evidence="2">Uncharacterized protein</fullName>
    </submittedName>
</protein>
<dbReference type="EMBL" id="RYZI01000118">
    <property type="protein sequence ID" value="RWA10322.1"/>
    <property type="molecule type" value="Genomic_DNA"/>
</dbReference>
<proteinExistence type="predicted"/>
<feature type="region of interest" description="Disordered" evidence="1">
    <location>
        <begin position="1"/>
        <end position="23"/>
    </location>
</feature>
<name>A0A439D7E6_9PEZI</name>
<evidence type="ECO:0000313" key="2">
    <source>
        <dbReference type="EMBL" id="RWA10322.1"/>
    </source>
</evidence>
<organism evidence="2 3">
    <name type="scientific">Xylaria grammica</name>
    <dbReference type="NCBI Taxonomy" id="363999"/>
    <lineage>
        <taxon>Eukaryota</taxon>
        <taxon>Fungi</taxon>
        <taxon>Dikarya</taxon>
        <taxon>Ascomycota</taxon>
        <taxon>Pezizomycotina</taxon>
        <taxon>Sordariomycetes</taxon>
        <taxon>Xylariomycetidae</taxon>
        <taxon>Xylariales</taxon>
        <taxon>Xylariaceae</taxon>
        <taxon>Xylaria</taxon>
    </lineage>
</organism>
<feature type="region of interest" description="Disordered" evidence="1">
    <location>
        <begin position="80"/>
        <end position="181"/>
    </location>
</feature>
<keyword evidence="3" id="KW-1185">Reference proteome</keyword>
<gene>
    <name evidence="2" type="ORF">EKO27_g4772</name>
</gene>
<feature type="compositionally biased region" description="Polar residues" evidence="1">
    <location>
        <begin position="1"/>
        <end position="11"/>
    </location>
</feature>
<comment type="caution">
    <text evidence="2">The sequence shown here is derived from an EMBL/GenBank/DDBJ whole genome shotgun (WGS) entry which is preliminary data.</text>
</comment>
<evidence type="ECO:0000313" key="3">
    <source>
        <dbReference type="Proteomes" id="UP000286045"/>
    </source>
</evidence>
<reference evidence="2 3" key="1">
    <citation type="submission" date="2018-12" db="EMBL/GenBank/DDBJ databases">
        <title>Draft genome sequence of Xylaria grammica IHI A82.</title>
        <authorList>
            <person name="Buettner E."/>
            <person name="Kellner H."/>
        </authorList>
    </citation>
    <scope>NUCLEOTIDE SEQUENCE [LARGE SCALE GENOMIC DNA]</scope>
    <source>
        <strain evidence="2 3">IHI A82</strain>
    </source>
</reference>
<evidence type="ECO:0000256" key="1">
    <source>
        <dbReference type="SAM" id="MobiDB-lite"/>
    </source>
</evidence>
<dbReference type="AlphaFoldDB" id="A0A439D7E6"/>
<sequence>MSNPSAGISHTTARRGGRQHDADWAEFVRSRNLLNRPLSPSPSTVSSDDSESLILEMRDVLRNHDPYNYDRWPQYKALGNTGGIPWNRSRYSKPLTTPTDPAAPQVGIDESYDMNLEQRSEPSAIDEEQRPTQSQHNVPSTHLTIPRLHLSPPNEQHLQRTKGSPPSSPQRSLQLEPRSHLRTRARCRTQIPTISYPTRATMHRITRQTAQKKGQMNKKLPFWELDNRGAARRVLYRCCKGYT</sequence>
<accession>A0A439D7E6</accession>